<feature type="region of interest" description="Disordered" evidence="1">
    <location>
        <begin position="16"/>
        <end position="62"/>
    </location>
</feature>
<proteinExistence type="predicted"/>
<evidence type="ECO:0000256" key="1">
    <source>
        <dbReference type="SAM" id="MobiDB-lite"/>
    </source>
</evidence>
<evidence type="ECO:0000313" key="2">
    <source>
        <dbReference type="EMBL" id="KAF7830904.1"/>
    </source>
</evidence>
<gene>
    <name evidence="2" type="ORF">G2W53_013237</name>
</gene>
<evidence type="ECO:0000313" key="3">
    <source>
        <dbReference type="Proteomes" id="UP000634136"/>
    </source>
</evidence>
<sequence>MGKSLQSAAMLQKLSRVLNSSAKAHKPKQTQAKSPNSVASPPCGAIKLQSQPQPSLNSQSRIPLARVVADCTKRWFRDALDEAKDGDVSMQVIVGQMYNSGYGVRRDPNEGRAWIRQASISRRSSVWKASIKKPGYGASDSDSDEVENKAR</sequence>
<comment type="caution">
    <text evidence="2">The sequence shown here is derived from an EMBL/GenBank/DDBJ whole genome shotgun (WGS) entry which is preliminary data.</text>
</comment>
<name>A0A834TZF5_9FABA</name>
<dbReference type="InterPro" id="IPR011990">
    <property type="entry name" value="TPR-like_helical_dom_sf"/>
</dbReference>
<feature type="region of interest" description="Disordered" evidence="1">
    <location>
        <begin position="131"/>
        <end position="151"/>
    </location>
</feature>
<feature type="compositionally biased region" description="Polar residues" evidence="1">
    <location>
        <begin position="29"/>
        <end position="39"/>
    </location>
</feature>
<accession>A0A834TZF5</accession>
<keyword evidence="3" id="KW-1185">Reference proteome</keyword>
<feature type="compositionally biased region" description="Low complexity" evidence="1">
    <location>
        <begin position="48"/>
        <end position="60"/>
    </location>
</feature>
<organism evidence="2 3">
    <name type="scientific">Senna tora</name>
    <dbReference type="NCBI Taxonomy" id="362788"/>
    <lineage>
        <taxon>Eukaryota</taxon>
        <taxon>Viridiplantae</taxon>
        <taxon>Streptophyta</taxon>
        <taxon>Embryophyta</taxon>
        <taxon>Tracheophyta</taxon>
        <taxon>Spermatophyta</taxon>
        <taxon>Magnoliopsida</taxon>
        <taxon>eudicotyledons</taxon>
        <taxon>Gunneridae</taxon>
        <taxon>Pentapetalae</taxon>
        <taxon>rosids</taxon>
        <taxon>fabids</taxon>
        <taxon>Fabales</taxon>
        <taxon>Fabaceae</taxon>
        <taxon>Caesalpinioideae</taxon>
        <taxon>Cassia clade</taxon>
        <taxon>Senna</taxon>
    </lineage>
</organism>
<reference evidence="2" key="1">
    <citation type="submission" date="2020-09" db="EMBL/GenBank/DDBJ databases">
        <title>Genome-Enabled Discovery of Anthraquinone Biosynthesis in Senna tora.</title>
        <authorList>
            <person name="Kang S.-H."/>
            <person name="Pandey R.P."/>
            <person name="Lee C.-M."/>
            <person name="Sim J.-S."/>
            <person name="Jeong J.-T."/>
            <person name="Choi B.-S."/>
            <person name="Jung M."/>
            <person name="Ginzburg D."/>
            <person name="Zhao K."/>
            <person name="Won S.Y."/>
            <person name="Oh T.-J."/>
            <person name="Yu Y."/>
            <person name="Kim N.-H."/>
            <person name="Lee O.R."/>
            <person name="Lee T.-H."/>
            <person name="Bashyal P."/>
            <person name="Kim T.-S."/>
            <person name="Lee W.-H."/>
            <person name="Kawkins C."/>
            <person name="Kim C.-K."/>
            <person name="Kim J.S."/>
            <person name="Ahn B.O."/>
            <person name="Rhee S.Y."/>
            <person name="Sohng J.K."/>
        </authorList>
    </citation>
    <scope>NUCLEOTIDE SEQUENCE</scope>
    <source>
        <tissue evidence="2">Leaf</tissue>
    </source>
</reference>
<dbReference type="Proteomes" id="UP000634136">
    <property type="component" value="Unassembled WGS sequence"/>
</dbReference>
<dbReference type="Gene3D" id="1.25.40.10">
    <property type="entry name" value="Tetratricopeptide repeat domain"/>
    <property type="match status" value="1"/>
</dbReference>
<dbReference type="PANTHER" id="PTHR36792">
    <property type="entry name" value="EXPRESSED PROTEIN"/>
    <property type="match status" value="1"/>
</dbReference>
<dbReference type="AlphaFoldDB" id="A0A834TZF5"/>
<dbReference type="OrthoDB" id="2384430at2759"/>
<dbReference type="EMBL" id="JAAIUW010000005">
    <property type="protein sequence ID" value="KAF7830904.1"/>
    <property type="molecule type" value="Genomic_DNA"/>
</dbReference>
<dbReference type="PANTHER" id="PTHR36792:SF7">
    <property type="entry name" value="TETRATRICOPEPTIDE-LIKE HELICAL DOMAIN-CONTAINING PROTEIN-RELATED"/>
    <property type="match status" value="1"/>
</dbReference>
<protein>
    <submittedName>
        <fullName evidence="2">Sel1 repeat protein</fullName>
    </submittedName>
</protein>